<comment type="caution">
    <text evidence="1">The sequence shown here is derived from an EMBL/GenBank/DDBJ whole genome shotgun (WGS) entry which is preliminary data.</text>
</comment>
<proteinExistence type="predicted"/>
<protein>
    <submittedName>
        <fullName evidence="1">Uncharacterized protein</fullName>
    </submittedName>
</protein>
<name>A0AA39KUP2_MICHY</name>
<dbReference type="Proteomes" id="UP001168972">
    <property type="component" value="Unassembled WGS sequence"/>
</dbReference>
<organism evidence="1 2">
    <name type="scientific">Microctonus hyperodae</name>
    <name type="common">Parasitoid wasp</name>
    <dbReference type="NCBI Taxonomy" id="165561"/>
    <lineage>
        <taxon>Eukaryota</taxon>
        <taxon>Metazoa</taxon>
        <taxon>Ecdysozoa</taxon>
        <taxon>Arthropoda</taxon>
        <taxon>Hexapoda</taxon>
        <taxon>Insecta</taxon>
        <taxon>Pterygota</taxon>
        <taxon>Neoptera</taxon>
        <taxon>Endopterygota</taxon>
        <taxon>Hymenoptera</taxon>
        <taxon>Apocrita</taxon>
        <taxon>Ichneumonoidea</taxon>
        <taxon>Braconidae</taxon>
        <taxon>Euphorinae</taxon>
        <taxon>Microctonus</taxon>
    </lineage>
</organism>
<gene>
    <name evidence="1" type="ORF">PV327_010992</name>
</gene>
<evidence type="ECO:0000313" key="1">
    <source>
        <dbReference type="EMBL" id="KAK0174296.1"/>
    </source>
</evidence>
<evidence type="ECO:0000313" key="2">
    <source>
        <dbReference type="Proteomes" id="UP001168972"/>
    </source>
</evidence>
<accession>A0AA39KUP2</accession>
<dbReference type="AlphaFoldDB" id="A0AA39KUP2"/>
<keyword evidence="2" id="KW-1185">Reference proteome</keyword>
<reference evidence="1" key="2">
    <citation type="submission" date="2023-03" db="EMBL/GenBank/DDBJ databases">
        <authorList>
            <person name="Inwood S.N."/>
            <person name="Skelly J.G."/>
            <person name="Guhlin J."/>
            <person name="Harrop T.W.R."/>
            <person name="Goldson S.G."/>
            <person name="Dearden P.K."/>
        </authorList>
    </citation>
    <scope>NUCLEOTIDE SEQUENCE</scope>
    <source>
        <strain evidence="1">Lincoln</strain>
        <tissue evidence="1">Whole body</tissue>
    </source>
</reference>
<dbReference type="EMBL" id="JAQQBR010000024">
    <property type="protein sequence ID" value="KAK0174296.1"/>
    <property type="molecule type" value="Genomic_DNA"/>
</dbReference>
<reference evidence="1" key="1">
    <citation type="journal article" date="2023" name="bioRxiv">
        <title>Scaffold-level genome assemblies of two parasitoid biocontrol wasps reveal the parthenogenesis mechanism and an associated novel virus.</title>
        <authorList>
            <person name="Inwood S."/>
            <person name="Skelly J."/>
            <person name="Guhlin J."/>
            <person name="Harrop T."/>
            <person name="Goldson S."/>
            <person name="Dearden P."/>
        </authorList>
    </citation>
    <scope>NUCLEOTIDE SEQUENCE</scope>
    <source>
        <strain evidence="1">Lincoln</strain>
        <tissue evidence="1">Whole body</tissue>
    </source>
</reference>
<sequence>MPWQHYFIVIGTDQKCKWKTVQSDALKQYEPAPIIDHLCSSKCKRKIFTDSSRSDSEIDEHEISINEESISLRKHNRRNHPRYLFKDITTKEQEQMHMNMKEEYVEAAMIRHK</sequence>